<gene>
    <name evidence="1" type="ORF">CRENBAI_001890</name>
</gene>
<evidence type="ECO:0000313" key="2">
    <source>
        <dbReference type="Proteomes" id="UP001311232"/>
    </source>
</evidence>
<organism evidence="1 2">
    <name type="scientific">Crenichthys baileyi</name>
    <name type="common">White River springfish</name>
    <dbReference type="NCBI Taxonomy" id="28760"/>
    <lineage>
        <taxon>Eukaryota</taxon>
        <taxon>Metazoa</taxon>
        <taxon>Chordata</taxon>
        <taxon>Craniata</taxon>
        <taxon>Vertebrata</taxon>
        <taxon>Euteleostomi</taxon>
        <taxon>Actinopterygii</taxon>
        <taxon>Neopterygii</taxon>
        <taxon>Teleostei</taxon>
        <taxon>Neoteleostei</taxon>
        <taxon>Acanthomorphata</taxon>
        <taxon>Ovalentaria</taxon>
        <taxon>Atherinomorphae</taxon>
        <taxon>Cyprinodontiformes</taxon>
        <taxon>Goodeidae</taxon>
        <taxon>Crenichthys</taxon>
    </lineage>
</organism>
<keyword evidence="2" id="KW-1185">Reference proteome</keyword>
<dbReference type="EMBL" id="JAHHUM010002985">
    <property type="protein sequence ID" value="KAK5598924.1"/>
    <property type="molecule type" value="Genomic_DNA"/>
</dbReference>
<accession>A0AAV9QR60</accession>
<dbReference type="Proteomes" id="UP001311232">
    <property type="component" value="Unassembled WGS sequence"/>
</dbReference>
<sequence>MEVDYTTAKVIINMIKLEVKQNCLGELRSRALVDRVCVLSGMGQLLRIANGRCLRSVLFAAQGQWNPPSCSACGVVLTSRQRRLTRRNRIFKVQVDPLREELAKKMRMALDQH</sequence>
<dbReference type="AlphaFoldDB" id="A0AAV9QR60"/>
<evidence type="ECO:0000313" key="1">
    <source>
        <dbReference type="EMBL" id="KAK5598924.1"/>
    </source>
</evidence>
<protein>
    <submittedName>
        <fullName evidence="1">Uncharacterized protein</fullName>
    </submittedName>
</protein>
<reference evidence="1 2" key="1">
    <citation type="submission" date="2021-06" db="EMBL/GenBank/DDBJ databases">
        <authorList>
            <person name="Palmer J.M."/>
        </authorList>
    </citation>
    <scope>NUCLEOTIDE SEQUENCE [LARGE SCALE GENOMIC DNA]</scope>
    <source>
        <strain evidence="1 2">MEX-2019</strain>
        <tissue evidence="1">Muscle</tissue>
    </source>
</reference>
<comment type="caution">
    <text evidence="1">The sequence shown here is derived from an EMBL/GenBank/DDBJ whole genome shotgun (WGS) entry which is preliminary data.</text>
</comment>
<proteinExistence type="predicted"/>
<name>A0AAV9QR60_9TELE</name>